<feature type="compositionally biased region" description="Basic and acidic residues" evidence="1">
    <location>
        <begin position="299"/>
        <end position="313"/>
    </location>
</feature>
<dbReference type="InterPro" id="IPR038511">
    <property type="entry name" value="TAP42/TAP46-like_sf"/>
</dbReference>
<protein>
    <recommendedName>
        <fullName evidence="4">Type 2A phosphatase-associated protein 42</fullName>
    </recommendedName>
</protein>
<comment type="caution">
    <text evidence="2">The sequence shown here is derived from an EMBL/GenBank/DDBJ whole genome shotgun (WGS) entry which is preliminary data.</text>
</comment>
<dbReference type="GO" id="GO:0009966">
    <property type="term" value="P:regulation of signal transduction"/>
    <property type="evidence" value="ECO:0007669"/>
    <property type="project" value="InterPro"/>
</dbReference>
<dbReference type="EMBL" id="JAACFV010000063">
    <property type="protein sequence ID" value="KAF7507801.1"/>
    <property type="molecule type" value="Genomic_DNA"/>
</dbReference>
<dbReference type="AlphaFoldDB" id="A0A8H7AIR9"/>
<proteinExistence type="predicted"/>
<dbReference type="GO" id="GO:0051721">
    <property type="term" value="F:protein phosphatase 2A binding"/>
    <property type="evidence" value="ECO:0007669"/>
    <property type="project" value="TreeGrafter"/>
</dbReference>
<dbReference type="InterPro" id="IPR007304">
    <property type="entry name" value="TAP46-like"/>
</dbReference>
<evidence type="ECO:0008006" key="4">
    <source>
        <dbReference type="Google" id="ProtNLM"/>
    </source>
</evidence>
<feature type="region of interest" description="Disordered" evidence="1">
    <location>
        <begin position="299"/>
        <end position="351"/>
    </location>
</feature>
<dbReference type="Gene3D" id="1.25.40.540">
    <property type="entry name" value="TAP42-like family"/>
    <property type="match status" value="1"/>
</dbReference>
<evidence type="ECO:0000313" key="3">
    <source>
        <dbReference type="Proteomes" id="UP000606974"/>
    </source>
</evidence>
<organism evidence="2 3">
    <name type="scientific">Endocarpon pusillum</name>
    <dbReference type="NCBI Taxonomy" id="364733"/>
    <lineage>
        <taxon>Eukaryota</taxon>
        <taxon>Fungi</taxon>
        <taxon>Dikarya</taxon>
        <taxon>Ascomycota</taxon>
        <taxon>Pezizomycotina</taxon>
        <taxon>Eurotiomycetes</taxon>
        <taxon>Chaetothyriomycetidae</taxon>
        <taxon>Verrucariales</taxon>
        <taxon>Verrucariaceae</taxon>
        <taxon>Endocarpon</taxon>
    </lineage>
</organism>
<dbReference type="PANTHER" id="PTHR10933:SF9">
    <property type="entry name" value="IMMUNOGLOBULIN-BINDING PROTEIN 1"/>
    <property type="match status" value="1"/>
</dbReference>
<dbReference type="PANTHER" id="PTHR10933">
    <property type="entry name" value="IMMUNOGLOBULIN-BINDING PROTEIN 1"/>
    <property type="match status" value="1"/>
</dbReference>
<feature type="region of interest" description="Disordered" evidence="1">
    <location>
        <begin position="217"/>
        <end position="283"/>
    </location>
</feature>
<dbReference type="GO" id="GO:0005829">
    <property type="term" value="C:cytosol"/>
    <property type="evidence" value="ECO:0007669"/>
    <property type="project" value="TreeGrafter"/>
</dbReference>
<feature type="compositionally biased region" description="Acidic residues" evidence="1">
    <location>
        <begin position="314"/>
        <end position="324"/>
    </location>
</feature>
<dbReference type="Pfam" id="PF04177">
    <property type="entry name" value="TAP42"/>
    <property type="match status" value="1"/>
</dbReference>
<dbReference type="Proteomes" id="UP000606974">
    <property type="component" value="Unassembled WGS sequence"/>
</dbReference>
<sequence length="351" mass="39927">MAESPPSLRLLFLSARSQEAALQHVEYSNNAYQELFQIAASTYEECRDLIERLAIFSRNETSEDIATSTIQYLGVDYLFAELLLKAYGSNRQKLLQQASSLLESFLSRLDSYELLSKQNRQLLDQYQEDRENFHLASTTDAAERRRVKVARFQEEKSLKTKLELLRKKSAQSSIDEDKTRQLYFTELELFANQSFQSLDMIVQESLILLQAQSEPQSSHSILDTRENGRSDSAGSSERLDGSVSQITRRGALLSKEGKPLQPFTITDKRSQLRQGVFQPGHNLPTMTIEDYLEEEKRRGGIVDDGGGRQRPPVEPDEDNIELADQETMKARAWDEYTEANPKGSGNTLNRG</sequence>
<evidence type="ECO:0000313" key="2">
    <source>
        <dbReference type="EMBL" id="KAF7507801.1"/>
    </source>
</evidence>
<dbReference type="OrthoDB" id="10261753at2759"/>
<dbReference type="GO" id="GO:0035303">
    <property type="term" value="P:regulation of dephosphorylation"/>
    <property type="evidence" value="ECO:0007669"/>
    <property type="project" value="TreeGrafter"/>
</dbReference>
<evidence type="ECO:0000256" key="1">
    <source>
        <dbReference type="SAM" id="MobiDB-lite"/>
    </source>
</evidence>
<reference evidence="2" key="1">
    <citation type="submission" date="2020-02" db="EMBL/GenBank/DDBJ databases">
        <authorList>
            <person name="Palmer J.M."/>
        </authorList>
    </citation>
    <scope>NUCLEOTIDE SEQUENCE</scope>
    <source>
        <strain evidence="2">EPUS1.4</strain>
        <tissue evidence="2">Thallus</tissue>
    </source>
</reference>
<gene>
    <name evidence="2" type="ORF">GJ744_010102</name>
</gene>
<name>A0A8H7AIR9_9EURO</name>
<accession>A0A8H7AIR9</accession>
<keyword evidence="3" id="KW-1185">Reference proteome</keyword>